<feature type="region of interest" description="Disordered" evidence="7">
    <location>
        <begin position="145"/>
        <end position="184"/>
    </location>
</feature>
<feature type="domain" description="RNA polymerase sigma-70" evidence="9">
    <location>
        <begin position="541"/>
        <end position="567"/>
    </location>
</feature>
<feature type="DNA-binding region" description="H-T-H motif" evidence="6">
    <location>
        <begin position="542"/>
        <end position="561"/>
    </location>
</feature>
<sequence length="586" mass="67094">MNKKIITKTATKPSYKAKVKTHKNVDKRLIKIAEKPLKPASKGKVKIQKKIGKPDAKTIAKPLKSILKTKTSKPVKKKVVIKETKTVFIGSNDQKNSIKSRKHINKKVASKHSSDKQPNEISNELIKKKKKKLIAPKKEISVKLSAKTNHSLKNSTSITPSNEIFPEKKRRGRKAKHPPNDERNEIIYSDIVEAPSKSKYQDKELDAVIHALLSKAHSKQRKNPYLSNADIVKIIKKHDFTDKEEEHILDDLRDRGVRLEPDVEEHLVEFRKNQDLTEIDENIQELSIKGTTTRDKVEDNVRAILGTLGASKMLEYNEELRIAKLLGSNDEETRQYAYNQLVTSNLRLVTSIAKRHLSRGLDFVDLIQEGTIGLIKAISKFNYKLGNKFSTYATWWIRQAITRAIADQARTIRIPVHMVETLNKLGKVERSLTQKLGREPTNEEIAEEMGGQANGFTPKKIVEIRKLNIDPVSLDKPVGNDDESQFVDFVKDTDMDRPDEFSEKKIIVEHINELFNNTLSRKEEQIIRMRFGLAPFNGPMTLEEVGSKFLVTRERIRQIEAKALRKLKHPSKNTKLRSFLRNDEKN</sequence>
<dbReference type="EMBL" id="HG937516">
    <property type="protein sequence ID" value="CDN40671.1"/>
    <property type="molecule type" value="Genomic_DNA"/>
</dbReference>
<proteinExistence type="inferred from homology"/>
<dbReference type="NCBIfam" id="TIGR02393">
    <property type="entry name" value="RpoD_Cterm"/>
    <property type="match status" value="1"/>
</dbReference>
<dbReference type="Proteomes" id="UP000261764">
    <property type="component" value="Chromosome I"/>
</dbReference>
<dbReference type="SUPFAM" id="SSF88659">
    <property type="entry name" value="Sigma3 and sigma4 domains of RNA polymerase sigma factors"/>
    <property type="match status" value="2"/>
</dbReference>
<dbReference type="GO" id="GO:0003677">
    <property type="term" value="F:DNA binding"/>
    <property type="evidence" value="ECO:0007669"/>
    <property type="project" value="UniProtKB-UniRule"/>
</dbReference>
<keyword evidence="3 6" id="KW-0731">Sigma factor</keyword>
<comment type="similarity">
    <text evidence="6">Belongs to the sigma-70 factor family. RpoD/SigA subfamily.</text>
</comment>
<gene>
    <name evidence="6" type="primary">sigA</name>
    <name evidence="10" type="ORF">MAMA39_05540</name>
</gene>
<dbReference type="PANTHER" id="PTHR30603">
    <property type="entry name" value="RNA POLYMERASE SIGMA FACTOR RPO"/>
    <property type="match status" value="1"/>
</dbReference>
<dbReference type="InterPro" id="IPR007624">
    <property type="entry name" value="RNA_pol_sigma70_r3"/>
</dbReference>
<dbReference type="InterPro" id="IPR007630">
    <property type="entry name" value="RNA_pol_sigma70_r4"/>
</dbReference>
<dbReference type="InterPro" id="IPR028630">
    <property type="entry name" value="Sigma70_RpoD"/>
</dbReference>
<evidence type="ECO:0000313" key="10">
    <source>
        <dbReference type="EMBL" id="CDN40671.1"/>
    </source>
</evidence>
<dbReference type="CDD" id="cd06171">
    <property type="entry name" value="Sigma70_r4"/>
    <property type="match status" value="1"/>
</dbReference>
<keyword evidence="2 6" id="KW-0805">Transcription regulation</keyword>
<dbReference type="InterPro" id="IPR036388">
    <property type="entry name" value="WH-like_DNA-bd_sf"/>
</dbReference>
<dbReference type="Gene3D" id="1.10.601.10">
    <property type="entry name" value="RNA Polymerase Primary Sigma Factor"/>
    <property type="match status" value="1"/>
</dbReference>
<accession>A0A292IIB3</accession>
<dbReference type="InterPro" id="IPR013325">
    <property type="entry name" value="RNA_pol_sigma_r2"/>
</dbReference>
<feature type="region of interest" description="Sigma-70 factor domain-2" evidence="6">
    <location>
        <begin position="341"/>
        <end position="411"/>
    </location>
</feature>
<evidence type="ECO:0000256" key="7">
    <source>
        <dbReference type="SAM" id="MobiDB-lite"/>
    </source>
</evidence>
<feature type="compositionally biased region" description="Polar residues" evidence="7">
    <location>
        <begin position="146"/>
        <end position="162"/>
    </location>
</feature>
<evidence type="ECO:0000256" key="3">
    <source>
        <dbReference type="ARBA" id="ARBA00023082"/>
    </source>
</evidence>
<keyword evidence="1 6" id="KW-0963">Cytoplasm</keyword>
<dbReference type="Pfam" id="PF04545">
    <property type="entry name" value="Sigma70_r4"/>
    <property type="match status" value="1"/>
</dbReference>
<dbReference type="SUPFAM" id="SSF88946">
    <property type="entry name" value="Sigma2 domain of RNA polymerase sigma factors"/>
    <property type="match status" value="1"/>
</dbReference>
<comment type="subunit">
    <text evidence="6">Interacts transiently with the RNA polymerase catalytic core.</text>
</comment>
<dbReference type="RefSeq" id="WP_343251302.1">
    <property type="nucleotide sequence ID" value="NZ_HG937516.1"/>
</dbReference>
<dbReference type="InterPro" id="IPR013324">
    <property type="entry name" value="RNA_pol_sigma_r3/r4-like"/>
</dbReference>
<dbReference type="HAMAP" id="MF_00963">
    <property type="entry name" value="Sigma70_RpoD_SigA"/>
    <property type="match status" value="1"/>
</dbReference>
<protein>
    <recommendedName>
        <fullName evidence="6">RNA polymerase sigma factor SigA</fullName>
    </recommendedName>
</protein>
<dbReference type="PANTHER" id="PTHR30603:SF60">
    <property type="entry name" value="RNA POLYMERASE SIGMA FACTOR RPOD"/>
    <property type="match status" value="1"/>
</dbReference>
<comment type="function">
    <text evidence="6">Sigma factors are initiation factors that promote the attachment of RNA polymerase to specific initiation sites and are then released. This sigma factor is the primary sigma factor during exponential growth.</text>
</comment>
<dbReference type="NCBIfam" id="NF004564">
    <property type="entry name" value="PRK05901.2-2"/>
    <property type="match status" value="1"/>
</dbReference>
<dbReference type="Gene3D" id="1.10.10.10">
    <property type="entry name" value="Winged helix-like DNA-binding domain superfamily/Winged helix DNA-binding domain"/>
    <property type="match status" value="2"/>
</dbReference>
<feature type="region of interest" description="Disordered" evidence="7">
    <location>
        <begin position="1"/>
        <end position="22"/>
    </location>
</feature>
<dbReference type="PROSITE" id="PS00716">
    <property type="entry name" value="SIGMA70_2"/>
    <property type="match status" value="1"/>
</dbReference>
<feature type="domain" description="RNA polymerase sigma-70" evidence="8">
    <location>
        <begin position="365"/>
        <end position="378"/>
    </location>
</feature>
<dbReference type="PROSITE" id="PS00715">
    <property type="entry name" value="SIGMA70_1"/>
    <property type="match status" value="1"/>
</dbReference>
<evidence type="ECO:0000256" key="2">
    <source>
        <dbReference type="ARBA" id="ARBA00023015"/>
    </source>
</evidence>
<reference evidence="10 11" key="1">
    <citation type="journal article" date="2015" name="Clin. Infect. Dis.">
        <title>Genomic Investigations unmask Mycoplasma amphoriforme, a new respiratory pathogen.</title>
        <authorList>
            <person name="Gillespie S.H."/>
            <person name="Ling C.L."/>
            <person name="Oravcova K."/>
            <person name="Pinheiro M."/>
            <person name="Wells L."/>
            <person name="Bryant J.M."/>
            <person name="McHugh T.D."/>
            <person name="Bebear C."/>
            <person name="Webster D."/>
            <person name="Harris S.R."/>
            <person name="Seth-Smith H.M."/>
            <person name="Thomson N.R."/>
        </authorList>
    </citation>
    <scope>NUCLEOTIDE SEQUENCE [LARGE SCALE GENOMIC DNA]</scope>
    <source>
        <strain evidence="10 11">A39</strain>
    </source>
</reference>
<feature type="compositionally biased region" description="Basic residues" evidence="7">
    <location>
        <begin position="168"/>
        <end position="177"/>
    </location>
</feature>
<comment type="subcellular location">
    <subcellularLocation>
        <location evidence="6">Cytoplasm</location>
    </subcellularLocation>
</comment>
<dbReference type="InterPro" id="IPR014284">
    <property type="entry name" value="RNA_pol_sigma-70_dom"/>
</dbReference>
<evidence type="ECO:0000259" key="8">
    <source>
        <dbReference type="PROSITE" id="PS00715"/>
    </source>
</evidence>
<evidence type="ECO:0000256" key="5">
    <source>
        <dbReference type="ARBA" id="ARBA00023163"/>
    </source>
</evidence>
<keyword evidence="5 6" id="KW-0804">Transcription</keyword>
<keyword evidence="4 6" id="KW-0238">DNA-binding</keyword>
<dbReference type="KEGG" id="mamp:MAMA39_05540"/>
<dbReference type="GO" id="GO:0005737">
    <property type="term" value="C:cytoplasm"/>
    <property type="evidence" value="ECO:0007669"/>
    <property type="project" value="UniProtKB-SubCell"/>
</dbReference>
<dbReference type="InterPro" id="IPR007627">
    <property type="entry name" value="RNA_pol_sigma70_r2"/>
</dbReference>
<evidence type="ECO:0000259" key="9">
    <source>
        <dbReference type="PROSITE" id="PS00716"/>
    </source>
</evidence>
<dbReference type="GO" id="GO:0006352">
    <property type="term" value="P:DNA-templated transcription initiation"/>
    <property type="evidence" value="ECO:0007669"/>
    <property type="project" value="UniProtKB-UniRule"/>
</dbReference>
<dbReference type="Pfam" id="PF04542">
    <property type="entry name" value="Sigma70_r2"/>
    <property type="match status" value="1"/>
</dbReference>
<dbReference type="PRINTS" id="PR00046">
    <property type="entry name" value="SIGMA70FCT"/>
</dbReference>
<dbReference type="Pfam" id="PF04539">
    <property type="entry name" value="Sigma70_r3"/>
    <property type="match status" value="1"/>
</dbReference>
<dbReference type="AlphaFoldDB" id="A0A292IIB3"/>
<evidence type="ECO:0000256" key="6">
    <source>
        <dbReference type="HAMAP-Rule" id="MF_00963"/>
    </source>
</evidence>
<dbReference type="InterPro" id="IPR012760">
    <property type="entry name" value="RNA_pol_sigma_RpoD_C"/>
</dbReference>
<dbReference type="InterPro" id="IPR000943">
    <property type="entry name" value="RNA_pol_sigma70"/>
</dbReference>
<keyword evidence="11" id="KW-1185">Reference proteome</keyword>
<name>A0A292IIB3_9MOLU</name>
<evidence type="ECO:0000256" key="4">
    <source>
        <dbReference type="ARBA" id="ARBA00023125"/>
    </source>
</evidence>
<comment type="caution">
    <text evidence="6">Lacks conserved residue(s) required for the propagation of feature annotation.</text>
</comment>
<dbReference type="InterPro" id="IPR050239">
    <property type="entry name" value="Sigma-70_RNA_pol_init_factors"/>
</dbReference>
<evidence type="ECO:0000256" key="1">
    <source>
        <dbReference type="ARBA" id="ARBA00022490"/>
    </source>
</evidence>
<organism evidence="10 11">
    <name type="scientific">Mycoplasma amphoriforme A39</name>
    <dbReference type="NCBI Taxonomy" id="572419"/>
    <lineage>
        <taxon>Bacteria</taxon>
        <taxon>Bacillati</taxon>
        <taxon>Mycoplasmatota</taxon>
        <taxon>Mollicutes</taxon>
        <taxon>Mycoplasmataceae</taxon>
        <taxon>Mycoplasma</taxon>
    </lineage>
</organism>
<dbReference type="NCBIfam" id="TIGR02937">
    <property type="entry name" value="sigma70-ECF"/>
    <property type="match status" value="1"/>
</dbReference>
<feature type="region of interest" description="Disordered" evidence="7">
    <location>
        <begin position="94"/>
        <end position="128"/>
    </location>
</feature>
<feature type="compositionally biased region" description="Basic residues" evidence="7">
    <location>
        <begin position="98"/>
        <end position="110"/>
    </location>
</feature>
<dbReference type="GO" id="GO:0016987">
    <property type="term" value="F:sigma factor activity"/>
    <property type="evidence" value="ECO:0007669"/>
    <property type="project" value="UniProtKB-UniRule"/>
</dbReference>
<feature type="short sequence motif" description="Interaction with polymerase core subunit RpoC" evidence="6">
    <location>
        <begin position="365"/>
        <end position="368"/>
    </location>
</feature>
<evidence type="ECO:0000313" key="11">
    <source>
        <dbReference type="Proteomes" id="UP000261764"/>
    </source>
</evidence>